<dbReference type="EMBL" id="QUZT01000012">
    <property type="protein sequence ID" value="TFY94381.1"/>
    <property type="molecule type" value="Genomic_DNA"/>
</dbReference>
<dbReference type="OrthoDB" id="9880706at2"/>
<reference evidence="1 2" key="1">
    <citation type="journal article" date="2019" name="Syst. Appl. Microbiol.">
        <title>New species of pathogenic Pseudomonas isolated from citrus in Tunisia: Proposal of Pseudomonas kairouanensis sp. nov. and Pseudomonas nabeulensis sp. nov.</title>
        <authorList>
            <person name="Oueslati M."/>
            <person name="Mulet M."/>
            <person name="Gomila M."/>
            <person name="Berge O."/>
            <person name="Hajlaoui M.R."/>
            <person name="Lalucat J."/>
            <person name="Sadfi-Zouaoui N."/>
            <person name="Garcia-Valdes E."/>
        </authorList>
    </citation>
    <scope>NUCLEOTIDE SEQUENCE [LARGE SCALE GENOMIC DNA]</scope>
    <source>
        <strain evidence="1 2">E10B</strain>
    </source>
</reference>
<gene>
    <name evidence="1" type="ORF">DYL61_08950</name>
</gene>
<organism evidence="1 2">
    <name type="scientific">Pseudomonas nabeulensis</name>
    <dbReference type="NCBI Taxonomy" id="2293833"/>
    <lineage>
        <taxon>Bacteria</taxon>
        <taxon>Pseudomonadati</taxon>
        <taxon>Pseudomonadota</taxon>
        <taxon>Gammaproteobacteria</taxon>
        <taxon>Pseudomonadales</taxon>
        <taxon>Pseudomonadaceae</taxon>
        <taxon>Pseudomonas</taxon>
    </lineage>
</organism>
<dbReference type="AlphaFoldDB" id="A0A4Z0B6L1"/>
<name>A0A4Z0B6L1_9PSED</name>
<accession>A0A4Z0B6L1</accession>
<sequence>MYWLTHCHRGQAPSHICIAFHMGNLDLSHRGCRTGLAIGVEPCNVAYRYARIRRLVRLAGCLLRFSGR</sequence>
<keyword evidence="2" id="KW-1185">Reference proteome</keyword>
<comment type="caution">
    <text evidence="1">The sequence shown here is derived from an EMBL/GenBank/DDBJ whole genome shotgun (WGS) entry which is preliminary data.</text>
</comment>
<proteinExistence type="predicted"/>
<evidence type="ECO:0000313" key="1">
    <source>
        <dbReference type="EMBL" id="TFY94381.1"/>
    </source>
</evidence>
<protein>
    <submittedName>
        <fullName evidence="1">Uncharacterized protein</fullName>
    </submittedName>
</protein>
<dbReference type="Proteomes" id="UP000297734">
    <property type="component" value="Unassembled WGS sequence"/>
</dbReference>
<evidence type="ECO:0000313" key="2">
    <source>
        <dbReference type="Proteomes" id="UP000297734"/>
    </source>
</evidence>